<protein>
    <submittedName>
        <fullName evidence="2">Acetyltransferase</fullName>
    </submittedName>
</protein>
<dbReference type="PANTHER" id="PTHR43792">
    <property type="entry name" value="GNAT FAMILY, PUTATIVE (AFU_ORTHOLOGUE AFUA_3G00765)-RELATED-RELATED"/>
    <property type="match status" value="1"/>
</dbReference>
<sequence length="189" mass="20357">MPEDSTVSAKSIDSDRVRLRKARDGDAAGIIETQIDERIRRHLGGPRSEPEVRALVESVGAAALLAAPGHFVVADKHTDEMLGTVLLDRRGLDVPGHVEAAGNELELTYVFRHSAWGHGYATEAARALLVAAAAELPEQPVLVITQSANGPSLNLAHRLGFEVVTTFEQFGAEQSLAVARLHSFRCPPR</sequence>
<dbReference type="GO" id="GO:0016747">
    <property type="term" value="F:acyltransferase activity, transferring groups other than amino-acyl groups"/>
    <property type="evidence" value="ECO:0007669"/>
    <property type="project" value="InterPro"/>
</dbReference>
<dbReference type="EMBL" id="AP022567">
    <property type="protein sequence ID" value="BBX35839.1"/>
    <property type="molecule type" value="Genomic_DNA"/>
</dbReference>
<dbReference type="PANTHER" id="PTHR43792:SF1">
    <property type="entry name" value="N-ACETYLTRANSFERASE DOMAIN-CONTAINING PROTEIN"/>
    <property type="match status" value="1"/>
</dbReference>
<evidence type="ECO:0000313" key="4">
    <source>
        <dbReference type="Proteomes" id="UP000465622"/>
    </source>
</evidence>
<evidence type="ECO:0000259" key="1">
    <source>
        <dbReference type="PROSITE" id="PS51186"/>
    </source>
</evidence>
<reference evidence="2 4" key="1">
    <citation type="journal article" date="2019" name="Emerg. Microbes Infect.">
        <title>Comprehensive subspecies identification of 175 nontuberculous mycobacteria species based on 7547 genomic profiles.</title>
        <authorList>
            <person name="Matsumoto Y."/>
            <person name="Kinjo T."/>
            <person name="Motooka D."/>
            <person name="Nabeya D."/>
            <person name="Jung N."/>
            <person name="Uechi K."/>
            <person name="Horii T."/>
            <person name="Iida T."/>
            <person name="Fujita J."/>
            <person name="Nakamura S."/>
        </authorList>
    </citation>
    <scope>NUCLEOTIDE SEQUENCE [LARGE SCALE GENOMIC DNA]</scope>
    <source>
        <strain evidence="2 4">JCM 12375</strain>
    </source>
</reference>
<dbReference type="Proteomes" id="UP001241092">
    <property type="component" value="Chromosome"/>
</dbReference>
<accession>A0AAI8TY47</accession>
<dbReference type="InterPro" id="IPR016181">
    <property type="entry name" value="Acyl_CoA_acyltransferase"/>
</dbReference>
<dbReference type="RefSeq" id="WP_036427930.1">
    <property type="nucleotide sequence ID" value="NZ_AP022567.1"/>
</dbReference>
<dbReference type="InterPro" id="IPR051531">
    <property type="entry name" value="N-acetyltransferase"/>
</dbReference>
<organism evidence="3 5">
    <name type="scientific">Mycolicibacterium mageritense</name>
    <name type="common">Mycobacterium mageritense</name>
    <dbReference type="NCBI Taxonomy" id="53462"/>
    <lineage>
        <taxon>Bacteria</taxon>
        <taxon>Bacillati</taxon>
        <taxon>Actinomycetota</taxon>
        <taxon>Actinomycetes</taxon>
        <taxon>Mycobacteriales</taxon>
        <taxon>Mycobacteriaceae</taxon>
        <taxon>Mycolicibacterium</taxon>
    </lineage>
</organism>
<dbReference type="Gene3D" id="3.40.630.30">
    <property type="match status" value="1"/>
</dbReference>
<gene>
    <name evidence="3" type="ORF">hbim_04668</name>
    <name evidence="2" type="ORF">MMAGJ_51210</name>
</gene>
<evidence type="ECO:0000313" key="2">
    <source>
        <dbReference type="EMBL" id="BBX35839.1"/>
    </source>
</evidence>
<name>A0AAI8TY47_MYCME</name>
<dbReference type="Pfam" id="PF13302">
    <property type="entry name" value="Acetyltransf_3"/>
    <property type="match status" value="1"/>
</dbReference>
<evidence type="ECO:0000313" key="3">
    <source>
        <dbReference type="EMBL" id="BDY30722.1"/>
    </source>
</evidence>
<dbReference type="PROSITE" id="PS51186">
    <property type="entry name" value="GNAT"/>
    <property type="match status" value="1"/>
</dbReference>
<reference evidence="2" key="2">
    <citation type="submission" date="2020-02" db="EMBL/GenBank/DDBJ databases">
        <authorList>
            <person name="Matsumoto Y."/>
            <person name="Motooka D."/>
            <person name="Nakamura S."/>
        </authorList>
    </citation>
    <scope>NUCLEOTIDE SEQUENCE</scope>
    <source>
        <strain evidence="2">JCM 12375</strain>
    </source>
</reference>
<dbReference type="InterPro" id="IPR000182">
    <property type="entry name" value="GNAT_dom"/>
</dbReference>
<dbReference type="EMBL" id="AP027452">
    <property type="protein sequence ID" value="BDY30722.1"/>
    <property type="molecule type" value="Genomic_DNA"/>
</dbReference>
<dbReference type="AlphaFoldDB" id="A0AAI8TY47"/>
<dbReference type="SUPFAM" id="SSF55729">
    <property type="entry name" value="Acyl-CoA N-acyltransferases (Nat)"/>
    <property type="match status" value="1"/>
</dbReference>
<dbReference type="Proteomes" id="UP000465622">
    <property type="component" value="Chromosome"/>
</dbReference>
<reference evidence="3" key="3">
    <citation type="submission" date="2023-03" db="EMBL/GenBank/DDBJ databases">
        <title>Draft genome sequence of a Mycolicibacterium mageritense strain H4_3_1 isolated from a hybrid biological-inorganic system reactor.</title>
        <authorList>
            <person name="Feng X."/>
            <person name="Kazama D."/>
            <person name="Sato K."/>
            <person name="Kobayashi H."/>
        </authorList>
    </citation>
    <scope>NUCLEOTIDE SEQUENCE</scope>
    <source>
        <strain evidence="3">H4_3_1</strain>
    </source>
</reference>
<keyword evidence="4" id="KW-1185">Reference proteome</keyword>
<feature type="domain" description="N-acetyltransferase" evidence="1">
    <location>
        <begin position="17"/>
        <end position="187"/>
    </location>
</feature>
<evidence type="ECO:0000313" key="5">
    <source>
        <dbReference type="Proteomes" id="UP001241092"/>
    </source>
</evidence>
<proteinExistence type="predicted"/>